<dbReference type="GeneID" id="37023795"/>
<evidence type="ECO:0000256" key="11">
    <source>
        <dbReference type="RuleBase" id="RU000492"/>
    </source>
</evidence>
<evidence type="ECO:0000256" key="2">
    <source>
        <dbReference type="ARBA" id="ARBA00022517"/>
    </source>
</evidence>
<dbReference type="GO" id="GO:0016887">
    <property type="term" value="F:ATP hydrolysis activity"/>
    <property type="evidence" value="ECO:0007669"/>
    <property type="project" value="RHEA"/>
</dbReference>
<keyword evidence="6 11" id="KW-0347">Helicase</keyword>
<accession>A0A316VK81</accession>
<comment type="similarity">
    <text evidence="10">Belongs to the DEAD box helicase family. DDX55/SPB4 subfamily.</text>
</comment>
<evidence type="ECO:0000313" key="17">
    <source>
        <dbReference type="Proteomes" id="UP000245771"/>
    </source>
</evidence>
<dbReference type="GO" id="GO:0003723">
    <property type="term" value="F:RNA binding"/>
    <property type="evidence" value="ECO:0007669"/>
    <property type="project" value="UniProtKB-UniRule"/>
</dbReference>
<evidence type="ECO:0000256" key="8">
    <source>
        <dbReference type="ARBA" id="ARBA00022884"/>
    </source>
</evidence>
<dbReference type="InterPro" id="IPR056330">
    <property type="entry name" value="CTT_SPB4"/>
</dbReference>
<dbReference type="InterPro" id="IPR000629">
    <property type="entry name" value="RNA-helicase_DEAD-box_CS"/>
</dbReference>
<dbReference type="PROSITE" id="PS51194">
    <property type="entry name" value="HELICASE_CTER"/>
    <property type="match status" value="1"/>
</dbReference>
<dbReference type="FunCoup" id="A0A316VK81">
    <property type="interactions" value="838"/>
</dbReference>
<evidence type="ECO:0000259" key="14">
    <source>
        <dbReference type="PROSITE" id="PS51192"/>
    </source>
</evidence>
<dbReference type="InterPro" id="IPR014001">
    <property type="entry name" value="Helicase_ATP-bd"/>
</dbReference>
<evidence type="ECO:0000256" key="9">
    <source>
        <dbReference type="ARBA" id="ARBA00023054"/>
    </source>
</evidence>
<evidence type="ECO:0000259" key="15">
    <source>
        <dbReference type="PROSITE" id="PS51194"/>
    </source>
</evidence>
<evidence type="ECO:0000256" key="7">
    <source>
        <dbReference type="ARBA" id="ARBA00022840"/>
    </source>
</evidence>
<dbReference type="Proteomes" id="UP000245771">
    <property type="component" value="Unassembled WGS sequence"/>
</dbReference>
<dbReference type="CDD" id="cd17960">
    <property type="entry name" value="DEADc_DDX55"/>
    <property type="match status" value="1"/>
</dbReference>
<feature type="compositionally biased region" description="Basic and acidic residues" evidence="13">
    <location>
        <begin position="599"/>
        <end position="626"/>
    </location>
</feature>
<dbReference type="InterPro" id="IPR011545">
    <property type="entry name" value="DEAD/DEAH_box_helicase_dom"/>
</dbReference>
<sequence length="693" mass="78156">MDDGQGPSSLAYAPSYAGRWSKLKPGLEKELEEHLTDILGFEEMTPVQSNVIPLFLSHKDVIVEAVTGSGKTLAYVLPVLQMIMKRQDRLKKNQLGALVVCPTRELAVQVHGIIQSFLLTSDEKGEEQQGDSEPSNTIAAKVSGALLAVGGSTSNPGDDYKKFKEQGSDIVVGTPGRVLELLERTSIDCKELEVLILDEADRLLDMGFTQTLTSILRLLPKQRRTGLFSATMTDAMNELVRVGLRNPVRVVVKVETKTTARDSKMMNGSTSVNDKRTPASLDNHFMSMRAEHKLLQLIRILRAESKRKEDDLPMRKAIVFFATCAQVNFFYKVLSPLTQMEGLKLYSLHGKQTPVRRRATFDAFVSATPLGSASSVESSSVLLCTDVAARGLDLPNVDLVVQFDPPTDPKVFSHRCGRTARAGRRGRAIVLLNKGREEEYVDFLKVRKNPVKRYDYLCDGNGEASREEPQEVDSGALQLHNDIRKLIRNDRALYDFSMQAFVSFIQCFRKHEVSFVFRERDLDYGAIAFTFGLLRLPRMPEIDRWRKSKEAESTEGEKTLLFVEENVDLQALAFADKAREKQRQEGLEAKMTAQIANGKDSKPKKTIEEAWSEQKARKDRKQDRRDKKQRKRAFLAKQASEQGQEPVNGQAEETHEDDDDMNDWAEEERLAKKQKKDQSNKEDAADTFQFDDL</sequence>
<dbReference type="EC" id="3.6.4.13" evidence="12"/>
<gene>
    <name evidence="16" type="ORF">FA14DRAFT_21860</name>
</gene>
<dbReference type="InterPro" id="IPR027417">
    <property type="entry name" value="P-loop_NTPase"/>
</dbReference>
<dbReference type="CDD" id="cd18787">
    <property type="entry name" value="SF2_C_DEAD"/>
    <property type="match status" value="1"/>
</dbReference>
<feature type="domain" description="Helicase ATP-binding" evidence="14">
    <location>
        <begin position="52"/>
        <end position="250"/>
    </location>
</feature>
<evidence type="ECO:0000256" key="12">
    <source>
        <dbReference type="RuleBase" id="RU365068"/>
    </source>
</evidence>
<comment type="function">
    <text evidence="12">RNA helicase.</text>
</comment>
<dbReference type="PROSITE" id="PS51192">
    <property type="entry name" value="HELICASE_ATP_BIND_1"/>
    <property type="match status" value="1"/>
</dbReference>
<comment type="domain">
    <text evidence="12">The Q motif is unique to and characteristic of the DEAD box family of RNA helicases and controls ATP binding and hydrolysis.</text>
</comment>
<reference evidence="16 17" key="1">
    <citation type="journal article" date="2018" name="Mol. Biol. Evol.">
        <title>Broad Genomic Sampling Reveals a Smut Pathogenic Ancestry of the Fungal Clade Ustilaginomycotina.</title>
        <authorList>
            <person name="Kijpornyongpan T."/>
            <person name="Mondo S.J."/>
            <person name="Barry K."/>
            <person name="Sandor L."/>
            <person name="Lee J."/>
            <person name="Lipzen A."/>
            <person name="Pangilinan J."/>
            <person name="LaButti K."/>
            <person name="Hainaut M."/>
            <person name="Henrissat B."/>
            <person name="Grigoriev I.V."/>
            <person name="Spatafora J.W."/>
            <person name="Aime M.C."/>
        </authorList>
    </citation>
    <scope>NUCLEOTIDE SEQUENCE [LARGE SCALE GENOMIC DNA]</scope>
    <source>
        <strain evidence="16 17">MCA 3882</strain>
    </source>
</reference>
<dbReference type="GO" id="GO:0005524">
    <property type="term" value="F:ATP binding"/>
    <property type="evidence" value="ECO:0007669"/>
    <property type="project" value="UniProtKB-UniRule"/>
</dbReference>
<name>A0A316VK81_9BASI</name>
<dbReference type="Pfam" id="PF23681">
    <property type="entry name" value="CTT_SPB4"/>
    <property type="match status" value="1"/>
</dbReference>
<evidence type="ECO:0000256" key="10">
    <source>
        <dbReference type="ARBA" id="ARBA00038002"/>
    </source>
</evidence>
<dbReference type="SMART" id="SM00487">
    <property type="entry name" value="DEXDc"/>
    <property type="match status" value="1"/>
</dbReference>
<keyword evidence="17" id="KW-1185">Reference proteome</keyword>
<comment type="catalytic activity">
    <reaction evidence="12">
        <text>ATP + H2O = ADP + phosphate + H(+)</text>
        <dbReference type="Rhea" id="RHEA:13065"/>
        <dbReference type="ChEBI" id="CHEBI:15377"/>
        <dbReference type="ChEBI" id="CHEBI:15378"/>
        <dbReference type="ChEBI" id="CHEBI:30616"/>
        <dbReference type="ChEBI" id="CHEBI:43474"/>
        <dbReference type="ChEBI" id="CHEBI:456216"/>
        <dbReference type="EC" id="3.6.4.13"/>
    </reaction>
</comment>
<keyword evidence="7 11" id="KW-0067">ATP-binding</keyword>
<dbReference type="PROSITE" id="PS00039">
    <property type="entry name" value="DEAD_ATP_HELICASE"/>
    <property type="match status" value="1"/>
</dbReference>
<dbReference type="PANTHER" id="PTHR24031">
    <property type="entry name" value="RNA HELICASE"/>
    <property type="match status" value="1"/>
</dbReference>
<dbReference type="STRING" id="1280837.A0A316VK81"/>
<keyword evidence="9" id="KW-0175">Coiled coil</keyword>
<dbReference type="RefSeq" id="XP_025358294.1">
    <property type="nucleotide sequence ID" value="XM_025502014.1"/>
</dbReference>
<feature type="domain" description="Helicase C-terminal" evidence="15">
    <location>
        <begin position="293"/>
        <end position="473"/>
    </location>
</feature>
<evidence type="ECO:0000256" key="13">
    <source>
        <dbReference type="SAM" id="MobiDB-lite"/>
    </source>
</evidence>
<evidence type="ECO:0000256" key="6">
    <source>
        <dbReference type="ARBA" id="ARBA00022806"/>
    </source>
</evidence>
<feature type="compositionally biased region" description="Acidic residues" evidence="13">
    <location>
        <begin position="654"/>
        <end position="666"/>
    </location>
</feature>
<dbReference type="Pfam" id="PF13959">
    <property type="entry name" value="CTE_SPB4"/>
    <property type="match status" value="1"/>
</dbReference>
<dbReference type="Gene3D" id="3.40.50.300">
    <property type="entry name" value="P-loop containing nucleotide triphosphate hydrolases"/>
    <property type="match status" value="2"/>
</dbReference>
<dbReference type="EMBL" id="KZ819602">
    <property type="protein sequence ID" value="PWN37992.1"/>
    <property type="molecule type" value="Genomic_DNA"/>
</dbReference>
<evidence type="ECO:0000256" key="4">
    <source>
        <dbReference type="ARBA" id="ARBA00022741"/>
    </source>
</evidence>
<dbReference type="OrthoDB" id="7396459at2759"/>
<dbReference type="GO" id="GO:0005730">
    <property type="term" value="C:nucleolus"/>
    <property type="evidence" value="ECO:0007669"/>
    <property type="project" value="UniProtKB-SubCell"/>
</dbReference>
<dbReference type="SMART" id="SM00490">
    <property type="entry name" value="HELICc"/>
    <property type="match status" value="1"/>
</dbReference>
<keyword evidence="2" id="KW-0690">Ribosome biogenesis</keyword>
<keyword evidence="8 12" id="KW-0694">RNA-binding</keyword>
<evidence type="ECO:0000256" key="3">
    <source>
        <dbReference type="ARBA" id="ARBA00022552"/>
    </source>
</evidence>
<dbReference type="SUPFAM" id="SSF52540">
    <property type="entry name" value="P-loop containing nucleoside triphosphate hydrolases"/>
    <property type="match status" value="1"/>
</dbReference>
<dbReference type="GO" id="GO:0003724">
    <property type="term" value="F:RNA helicase activity"/>
    <property type="evidence" value="ECO:0007669"/>
    <property type="project" value="UniProtKB-EC"/>
</dbReference>
<dbReference type="GO" id="GO:0006364">
    <property type="term" value="P:rRNA processing"/>
    <property type="evidence" value="ECO:0007669"/>
    <property type="project" value="UniProtKB-KW"/>
</dbReference>
<dbReference type="SMART" id="SM01178">
    <property type="entry name" value="DUF4217"/>
    <property type="match status" value="1"/>
</dbReference>
<feature type="region of interest" description="Disordered" evidence="13">
    <location>
        <begin position="583"/>
        <end position="693"/>
    </location>
</feature>
<dbReference type="Pfam" id="PF00271">
    <property type="entry name" value="Helicase_C"/>
    <property type="match status" value="1"/>
</dbReference>
<dbReference type="InterPro" id="IPR001650">
    <property type="entry name" value="Helicase_C-like"/>
</dbReference>
<keyword evidence="3" id="KW-0698">rRNA processing</keyword>
<keyword evidence="4 11" id="KW-0547">Nucleotide-binding</keyword>
<protein>
    <recommendedName>
        <fullName evidence="12">ATP-dependent RNA helicase</fullName>
        <ecNumber evidence="12">3.6.4.13</ecNumber>
    </recommendedName>
</protein>
<feature type="compositionally biased region" description="Basic and acidic residues" evidence="13">
    <location>
        <begin position="667"/>
        <end position="684"/>
    </location>
</feature>
<keyword evidence="5 11" id="KW-0378">Hydrolase</keyword>
<evidence type="ECO:0000256" key="1">
    <source>
        <dbReference type="ARBA" id="ARBA00004604"/>
    </source>
</evidence>
<dbReference type="Pfam" id="PF00270">
    <property type="entry name" value="DEAD"/>
    <property type="match status" value="1"/>
</dbReference>
<organism evidence="16 17">
    <name type="scientific">Meira miltonrushii</name>
    <dbReference type="NCBI Taxonomy" id="1280837"/>
    <lineage>
        <taxon>Eukaryota</taxon>
        <taxon>Fungi</taxon>
        <taxon>Dikarya</taxon>
        <taxon>Basidiomycota</taxon>
        <taxon>Ustilaginomycotina</taxon>
        <taxon>Exobasidiomycetes</taxon>
        <taxon>Exobasidiales</taxon>
        <taxon>Brachybasidiaceae</taxon>
        <taxon>Meira</taxon>
    </lineage>
</organism>
<proteinExistence type="inferred from homology"/>
<evidence type="ECO:0000256" key="5">
    <source>
        <dbReference type="ARBA" id="ARBA00022801"/>
    </source>
</evidence>
<dbReference type="InterPro" id="IPR025313">
    <property type="entry name" value="SPB4-like_CTE"/>
</dbReference>
<comment type="subcellular location">
    <subcellularLocation>
        <location evidence="1">Nucleus</location>
        <location evidence="1">Nucleolus</location>
    </subcellularLocation>
</comment>
<evidence type="ECO:0000313" key="16">
    <source>
        <dbReference type="EMBL" id="PWN37992.1"/>
    </source>
</evidence>
<dbReference type="InParanoid" id="A0A316VK81"/>
<dbReference type="AlphaFoldDB" id="A0A316VK81"/>